<dbReference type="Gene3D" id="1.20.5.340">
    <property type="match status" value="1"/>
</dbReference>
<dbReference type="InterPro" id="IPR006665">
    <property type="entry name" value="OmpA-like"/>
</dbReference>
<accession>A0AAW6TXU0</accession>
<keyword evidence="2" id="KW-0175">Coiled coil</keyword>
<feature type="coiled-coil region" evidence="2">
    <location>
        <begin position="28"/>
        <end position="101"/>
    </location>
</feature>
<dbReference type="InterPro" id="IPR050330">
    <property type="entry name" value="Bact_OuterMem_StrucFunc"/>
</dbReference>
<dbReference type="GO" id="GO:0016020">
    <property type="term" value="C:membrane"/>
    <property type="evidence" value="ECO:0007669"/>
    <property type="project" value="UniProtKB-UniRule"/>
</dbReference>
<dbReference type="RefSeq" id="WP_349244115.1">
    <property type="nucleotide sequence ID" value="NZ_JASCXX010000006.1"/>
</dbReference>
<name>A0AAW6TXU0_9BACT</name>
<dbReference type="PANTHER" id="PTHR30329:SF21">
    <property type="entry name" value="LIPOPROTEIN YIAD-RELATED"/>
    <property type="match status" value="1"/>
</dbReference>
<dbReference type="SUPFAM" id="SSF103088">
    <property type="entry name" value="OmpA-like"/>
    <property type="match status" value="1"/>
</dbReference>
<gene>
    <name evidence="4" type="ORF">QJ522_06590</name>
</gene>
<dbReference type="AlphaFoldDB" id="A0AAW6TXU0"/>
<evidence type="ECO:0000313" key="4">
    <source>
        <dbReference type="EMBL" id="MDI6448706.1"/>
    </source>
</evidence>
<dbReference type="PROSITE" id="PS51257">
    <property type="entry name" value="PROKAR_LIPOPROTEIN"/>
    <property type="match status" value="1"/>
</dbReference>
<dbReference type="Gene3D" id="3.30.1330.60">
    <property type="entry name" value="OmpA-like domain"/>
    <property type="match status" value="1"/>
</dbReference>
<protein>
    <submittedName>
        <fullName evidence="4">OmpA family protein</fullName>
    </submittedName>
</protein>
<dbReference type="PROSITE" id="PS51123">
    <property type="entry name" value="OMPA_2"/>
    <property type="match status" value="1"/>
</dbReference>
<dbReference type="EMBL" id="JASCXX010000006">
    <property type="protein sequence ID" value="MDI6448706.1"/>
    <property type="molecule type" value="Genomic_DNA"/>
</dbReference>
<comment type="caution">
    <text evidence="4">The sequence shown here is derived from an EMBL/GenBank/DDBJ whole genome shotgun (WGS) entry which is preliminary data.</text>
</comment>
<evidence type="ECO:0000256" key="1">
    <source>
        <dbReference type="PROSITE-ProRule" id="PRU00473"/>
    </source>
</evidence>
<dbReference type="CDD" id="cd07185">
    <property type="entry name" value="OmpA_C-like"/>
    <property type="match status" value="1"/>
</dbReference>
<evidence type="ECO:0000313" key="5">
    <source>
        <dbReference type="Proteomes" id="UP001431776"/>
    </source>
</evidence>
<feature type="domain" description="OmpA-like" evidence="3">
    <location>
        <begin position="130"/>
        <end position="258"/>
    </location>
</feature>
<sequence>MRSVKLSSIFVVLVLSVGMMFVGGCGGTGDLRLQNETQRKRIAELESELQANRLELDRLRRQLSAIEQTGGVEVDALRQKIAALEEDLARKEELIKSMQERLMGVSVLPVELNTALEDFAAQNDMVEYDPDRGLVKFKSDLLFELGSDKVTTSAAETVRTLCTILNTSEARQFDIIVAGHTDDVPIRRPDTLAAHPTNRHLSSHRAISVVRVLEGCGLDAKRMSTRGFGEYRPVAPNAPGNKGNTQNRRVEIFIVPSGL</sequence>
<proteinExistence type="predicted"/>
<organism evidence="4 5">
    <name type="scientific">Anaerobaca lacustris</name>
    <dbReference type="NCBI Taxonomy" id="3044600"/>
    <lineage>
        <taxon>Bacteria</taxon>
        <taxon>Pseudomonadati</taxon>
        <taxon>Planctomycetota</taxon>
        <taxon>Phycisphaerae</taxon>
        <taxon>Sedimentisphaerales</taxon>
        <taxon>Anaerobacaceae</taxon>
        <taxon>Anaerobaca</taxon>
    </lineage>
</organism>
<dbReference type="Proteomes" id="UP001431776">
    <property type="component" value="Unassembled WGS sequence"/>
</dbReference>
<reference evidence="4" key="1">
    <citation type="submission" date="2023-05" db="EMBL/GenBank/DDBJ databases">
        <title>Anaerotaeda fermentans gen. nov., sp. nov., a novel anaerobic planctomycete of the new family within the order Sedimentisphaerales isolated from Taman Peninsula, Russia.</title>
        <authorList>
            <person name="Khomyakova M.A."/>
            <person name="Merkel A.Y."/>
            <person name="Slobodkin A.I."/>
        </authorList>
    </citation>
    <scope>NUCLEOTIDE SEQUENCE</scope>
    <source>
        <strain evidence="4">M17dextr</strain>
    </source>
</reference>
<keyword evidence="1" id="KW-0472">Membrane</keyword>
<evidence type="ECO:0000256" key="2">
    <source>
        <dbReference type="SAM" id="Coils"/>
    </source>
</evidence>
<keyword evidence="5" id="KW-1185">Reference proteome</keyword>
<dbReference type="Pfam" id="PF00691">
    <property type="entry name" value="OmpA"/>
    <property type="match status" value="1"/>
</dbReference>
<evidence type="ECO:0000259" key="3">
    <source>
        <dbReference type="PROSITE" id="PS51123"/>
    </source>
</evidence>
<dbReference type="PANTHER" id="PTHR30329">
    <property type="entry name" value="STATOR ELEMENT OF FLAGELLAR MOTOR COMPLEX"/>
    <property type="match status" value="1"/>
</dbReference>
<dbReference type="InterPro" id="IPR036737">
    <property type="entry name" value="OmpA-like_sf"/>
</dbReference>